<reference evidence="3" key="1">
    <citation type="submission" date="2021-05" db="EMBL/GenBank/DDBJ databases">
        <title>Novel Bacillus species.</title>
        <authorList>
            <person name="Liu G."/>
        </authorList>
    </citation>
    <scope>NUCLEOTIDE SEQUENCE</scope>
    <source>
        <strain evidence="3 5">FJAT-50051</strain>
    </source>
</reference>
<dbReference type="Gene3D" id="3.30.420.40">
    <property type="match status" value="2"/>
</dbReference>
<dbReference type="InterPro" id="IPR040607">
    <property type="entry name" value="ALP_N"/>
</dbReference>
<dbReference type="InterPro" id="IPR049067">
    <property type="entry name" value="MreB-like_C"/>
</dbReference>
<sequence length="330" mass="37062">MNEILVACDSGKHSTKSKCLHDGKEYSNIFRTKVQEAKNVDIDLISGSFNVHFQGKSYMVGDVVGEDKVSYEITKNTIEHKIAIYTAIAQLLGKLNTLQGANIQLAVNFPISLFKDRLLKDMYKYELTNNGELIILNVNNQLFTFRITKIMVMNEALGPIYDRIGEFRMKDSLVVDVGSLNVSFCSYNGVQYDLNSMISLDKGISTLQNKIAEKLTEKFGTYVNSDDALRIMKNGYLVIRGEKQEKSIEIIQSLTQEHVQDIFNQAIGKGISFNNREIIFVGGGSIILQDLLQKEFPLATFENNPQFSNCNSFLKIIGAVHGKETSKINN</sequence>
<gene>
    <name evidence="4" type="ORF">KHB02_006085</name>
    <name evidence="3" type="ORF">KHB02_41785</name>
</gene>
<dbReference type="RefSeq" id="WP_213147722.1">
    <property type="nucleotide sequence ID" value="NZ_JAGYPE020000007.1"/>
</dbReference>
<dbReference type="SUPFAM" id="SSF53067">
    <property type="entry name" value="Actin-like ATPase domain"/>
    <property type="match status" value="2"/>
</dbReference>
<dbReference type="Pfam" id="PF21522">
    <property type="entry name" value="MreB-like_C"/>
    <property type="match status" value="1"/>
</dbReference>
<evidence type="ECO:0000313" key="3">
    <source>
        <dbReference type="EMBL" id="MBS4187914.1"/>
    </source>
</evidence>
<dbReference type="AlphaFoldDB" id="A0A942YEY5"/>
<comment type="caution">
    <text evidence="3">The sequence shown here is derived from an EMBL/GenBank/DDBJ whole genome shotgun (WGS) entry which is preliminary data.</text>
</comment>
<evidence type="ECO:0000259" key="1">
    <source>
        <dbReference type="Pfam" id="PF17989"/>
    </source>
</evidence>
<dbReference type="Proteomes" id="UP000677265">
    <property type="component" value="Unassembled WGS sequence"/>
</dbReference>
<evidence type="ECO:0000313" key="4">
    <source>
        <dbReference type="EMBL" id="MCH6265093.1"/>
    </source>
</evidence>
<organism evidence="3">
    <name type="scientific">Neobacillus citreus</name>
    <dbReference type="NCBI Taxonomy" id="2833578"/>
    <lineage>
        <taxon>Bacteria</taxon>
        <taxon>Bacillati</taxon>
        <taxon>Bacillota</taxon>
        <taxon>Bacilli</taxon>
        <taxon>Bacillales</taxon>
        <taxon>Bacillaceae</taxon>
        <taxon>Neobacillus</taxon>
    </lineage>
</organism>
<feature type="domain" description="Actin-like protein N-terminal" evidence="1">
    <location>
        <begin position="7"/>
        <end position="158"/>
    </location>
</feature>
<dbReference type="Pfam" id="PF17989">
    <property type="entry name" value="ALP_N"/>
    <property type="match status" value="1"/>
</dbReference>
<proteinExistence type="predicted"/>
<protein>
    <submittedName>
        <fullName evidence="3">ParM/StbA family protein</fullName>
    </submittedName>
</protein>
<evidence type="ECO:0000313" key="5">
    <source>
        <dbReference type="Proteomes" id="UP000677265"/>
    </source>
</evidence>
<keyword evidence="5" id="KW-1185">Reference proteome</keyword>
<evidence type="ECO:0000259" key="2">
    <source>
        <dbReference type="Pfam" id="PF21522"/>
    </source>
</evidence>
<dbReference type="EMBL" id="JAGYPE010000009">
    <property type="protein sequence ID" value="MBS4187914.1"/>
    <property type="molecule type" value="Genomic_DNA"/>
</dbReference>
<feature type="domain" description="Actin homologue MreB-like C-terminal" evidence="2">
    <location>
        <begin position="174"/>
        <end position="293"/>
    </location>
</feature>
<dbReference type="InterPro" id="IPR043129">
    <property type="entry name" value="ATPase_NBD"/>
</dbReference>
<name>A0A942YEY5_9BACI</name>
<accession>A0A942YEY5</accession>
<dbReference type="EMBL" id="JAGYPE020000007">
    <property type="protein sequence ID" value="MCH6265093.1"/>
    <property type="molecule type" value="Genomic_DNA"/>
</dbReference>